<dbReference type="SUPFAM" id="SSF56091">
    <property type="entry name" value="DNA ligase/mRNA capping enzyme, catalytic domain"/>
    <property type="match status" value="1"/>
</dbReference>
<dbReference type="GO" id="GO:0003910">
    <property type="term" value="F:DNA ligase (ATP) activity"/>
    <property type="evidence" value="ECO:0007669"/>
    <property type="project" value="InterPro"/>
</dbReference>
<evidence type="ECO:0000256" key="2">
    <source>
        <dbReference type="ARBA" id="ARBA00022598"/>
    </source>
</evidence>
<keyword evidence="2 4" id="KW-0436">Ligase</keyword>
<dbReference type="InterPro" id="IPR012310">
    <property type="entry name" value="DNA_ligase_ATP-dep_cent"/>
</dbReference>
<dbReference type="RefSeq" id="WP_039832883.1">
    <property type="nucleotide sequence ID" value="NZ_CP068596.1"/>
</dbReference>
<dbReference type="EMBL" id="CP068596">
    <property type="protein sequence ID" value="QQZ64584.1"/>
    <property type="molecule type" value="Genomic_DNA"/>
</dbReference>
<sequence>MLNQPIKPMLLYPLTPDQMKNWSYNSLKWDGFRTLIHYENGKARAFTRHGTEITSRFPELLNIKLPVKSAILDGECIAFDLTQSAEQPPKYWWDDAMKRFNTKTEAAVKRISARFRAHFPLWDLLWLDGISLVNKSFKERREILASVVTPSETLSITPIYKDGRELFQKAKALGLEGVCQYNPDAPMVLNGRSEHHVVKVKAYQYVTCQIVSIRKQGKFGWGLSINGNYAGLLEFPPSSDAIRKLNQITKQLTRGEGKGWVYLEPLISCNIKFQCFTKNGKLRSPKFEGFCTAISA</sequence>
<dbReference type="Pfam" id="PF01068">
    <property type="entry name" value="DNA_ligase_A_M"/>
    <property type="match status" value="1"/>
</dbReference>
<dbReference type="GO" id="GO:0006281">
    <property type="term" value="P:DNA repair"/>
    <property type="evidence" value="ECO:0007669"/>
    <property type="project" value="InterPro"/>
</dbReference>
<dbReference type="GO" id="GO:0006310">
    <property type="term" value="P:DNA recombination"/>
    <property type="evidence" value="ECO:0007669"/>
    <property type="project" value="InterPro"/>
</dbReference>
<reference evidence="4 5" key="1">
    <citation type="submission" date="2021-01" db="EMBL/GenBank/DDBJ databases">
        <title>Whole genome sequence of Paenibacillus sonchi LMG 24727 for comparative genomics.</title>
        <authorList>
            <person name="Lee G."/>
            <person name="Kim M.-J."/>
            <person name="Lim K."/>
            <person name="Shin J.-H."/>
        </authorList>
    </citation>
    <scope>NUCLEOTIDE SEQUENCE [LARGE SCALE GENOMIC DNA]</scope>
    <source>
        <strain evidence="4 5">LMG 24727</strain>
        <plasmid evidence="4 5">unnamed1</plasmid>
    </source>
</reference>
<comment type="similarity">
    <text evidence="1">Belongs to the ATP-dependent DNA ligase family.</text>
</comment>
<evidence type="ECO:0000313" key="4">
    <source>
        <dbReference type="EMBL" id="QQZ64584.1"/>
    </source>
</evidence>
<keyword evidence="5" id="KW-1185">Reference proteome</keyword>
<evidence type="ECO:0000313" key="5">
    <source>
        <dbReference type="Proteomes" id="UP000595841"/>
    </source>
</evidence>
<keyword evidence="4" id="KW-0614">Plasmid</keyword>
<dbReference type="GO" id="GO:0005524">
    <property type="term" value="F:ATP binding"/>
    <property type="evidence" value="ECO:0007669"/>
    <property type="project" value="InterPro"/>
</dbReference>
<name>A0A974SGF7_9BACL</name>
<geneLocation type="plasmid" evidence="4 5">
    <name>unnamed1</name>
</geneLocation>
<accession>A0A974SGF7</accession>
<evidence type="ECO:0000259" key="3">
    <source>
        <dbReference type="Pfam" id="PF01068"/>
    </source>
</evidence>
<evidence type="ECO:0000256" key="1">
    <source>
        <dbReference type="ARBA" id="ARBA00007572"/>
    </source>
</evidence>
<dbReference type="KEGG" id="pson:JI735_34725"/>
<dbReference type="PANTHER" id="PTHR45674:SF4">
    <property type="entry name" value="DNA LIGASE 1"/>
    <property type="match status" value="1"/>
</dbReference>
<dbReference type="Gene3D" id="3.30.470.30">
    <property type="entry name" value="DNA ligase/mRNA capping enzyme"/>
    <property type="match status" value="1"/>
</dbReference>
<dbReference type="InterPro" id="IPR050191">
    <property type="entry name" value="ATP-dep_DNA_ligase"/>
</dbReference>
<dbReference type="PANTHER" id="PTHR45674">
    <property type="entry name" value="DNA LIGASE 1/3 FAMILY MEMBER"/>
    <property type="match status" value="1"/>
</dbReference>
<organism evidence="4 5">
    <name type="scientific">Paenibacillus sonchi</name>
    <dbReference type="NCBI Taxonomy" id="373687"/>
    <lineage>
        <taxon>Bacteria</taxon>
        <taxon>Bacillati</taxon>
        <taxon>Bacillota</taxon>
        <taxon>Bacilli</taxon>
        <taxon>Bacillales</taxon>
        <taxon>Paenibacillaceae</taxon>
        <taxon>Paenibacillus</taxon>
        <taxon>Paenibacillus sonchi group</taxon>
    </lineage>
</organism>
<protein>
    <submittedName>
        <fullName evidence="4">DNA ligase</fullName>
    </submittedName>
</protein>
<proteinExistence type="inferred from homology"/>
<feature type="domain" description="ATP-dependent DNA ligase family profile" evidence="3">
    <location>
        <begin position="25"/>
        <end position="201"/>
    </location>
</feature>
<dbReference type="AlphaFoldDB" id="A0A974SGF7"/>
<dbReference type="Proteomes" id="UP000595841">
    <property type="component" value="Plasmid unnamed1"/>
</dbReference>
<gene>
    <name evidence="4" type="ORF">JI735_34725</name>
</gene>